<accession>A0A0B3BTA2</accession>
<dbReference type="NCBIfam" id="TIGR03757">
    <property type="entry name" value="conj_TIGR03757"/>
    <property type="match status" value="1"/>
</dbReference>
<protein>
    <recommendedName>
        <fullName evidence="4">Integrating conjugative element protein, PFL_4709 family</fullName>
    </recommendedName>
</protein>
<dbReference type="Pfam" id="PF07511">
    <property type="entry name" value="DUF1525"/>
    <property type="match status" value="1"/>
</dbReference>
<evidence type="ECO:0008006" key="4">
    <source>
        <dbReference type="Google" id="ProtNLM"/>
    </source>
</evidence>
<comment type="caution">
    <text evidence="2">The sequence shown here is derived from an EMBL/GenBank/DDBJ whole genome shotgun (WGS) entry which is preliminary data.</text>
</comment>
<dbReference type="RefSeq" id="WP_039606961.1">
    <property type="nucleotide sequence ID" value="NZ_FMUP01000003.1"/>
</dbReference>
<evidence type="ECO:0000313" key="2">
    <source>
        <dbReference type="EMBL" id="KHO64286.1"/>
    </source>
</evidence>
<feature type="signal peptide" evidence="1">
    <location>
        <begin position="1"/>
        <end position="25"/>
    </location>
</feature>
<dbReference type="Proteomes" id="UP000030980">
    <property type="component" value="Unassembled WGS sequence"/>
</dbReference>
<evidence type="ECO:0000313" key="3">
    <source>
        <dbReference type="Proteomes" id="UP000030980"/>
    </source>
</evidence>
<name>A0A0B3BTA2_9PSED</name>
<gene>
    <name evidence="2" type="ORF">PT85_13765</name>
</gene>
<organism evidence="2 3">
    <name type="scientific">Pseudomonas flexibilis</name>
    <dbReference type="NCBI Taxonomy" id="706570"/>
    <lineage>
        <taxon>Bacteria</taxon>
        <taxon>Pseudomonadati</taxon>
        <taxon>Pseudomonadota</taxon>
        <taxon>Gammaproteobacteria</taxon>
        <taxon>Pseudomonadales</taxon>
        <taxon>Pseudomonadaceae</taxon>
        <taxon>Pseudomonas</taxon>
    </lineage>
</organism>
<evidence type="ECO:0000256" key="1">
    <source>
        <dbReference type="SAM" id="SignalP"/>
    </source>
</evidence>
<feature type="chain" id="PRO_5002081055" description="Integrating conjugative element protein, PFL_4709 family" evidence="1">
    <location>
        <begin position="26"/>
        <end position="141"/>
    </location>
</feature>
<dbReference type="AlphaFoldDB" id="A0A0B3BTA2"/>
<keyword evidence="3" id="KW-1185">Reference proteome</keyword>
<dbReference type="InterPro" id="IPR011090">
    <property type="entry name" value="Integr_conj_element_PFL4709"/>
</dbReference>
<keyword evidence="1" id="KW-0732">Signal</keyword>
<dbReference type="OrthoDB" id="8448784at2"/>
<sequence>MLRLLLSHAYLGLLLLALTSAGALAESITAASPVWVITDRWHPVRGEADRLIELDAPTRIEEDLSSRLSSDPGRAHVQVRSRLRGDVYQGLLQAYQDVTEAWRLGVAKIPAVVVDGRYVVYGEPDVVRAVDRVEQWRKAQP</sequence>
<proteinExistence type="predicted"/>
<reference evidence="2 3" key="1">
    <citation type="submission" date="2014-11" db="EMBL/GenBank/DDBJ databases">
        <title>Genome sequence of Pseudomonas tuomuerensis JCM 14085.</title>
        <authorList>
            <person name="Shin S.-K."/>
            <person name="Yi H."/>
        </authorList>
    </citation>
    <scope>NUCLEOTIDE SEQUENCE [LARGE SCALE GENOMIC DNA]</scope>
    <source>
        <strain evidence="2 3">JCM 14085</strain>
    </source>
</reference>
<dbReference type="STRING" id="706570.PT85_13765"/>
<dbReference type="EMBL" id="JTAK01000005">
    <property type="protein sequence ID" value="KHO64286.1"/>
    <property type="molecule type" value="Genomic_DNA"/>
</dbReference>